<sequence>MEVCPYCKKLFKRLKSHLPYCKMRGPNIPAGQEVYQSKPAILPRAKKLKGPIKDVIKAKEKKLEAVSDARNTKLKKDKPEKTIETFPLLDGGLESTTKTDKDIQNQIQLSFRMINDKPKITFQGESKAPFYASKNIVPKRELAKDFPNSEDSRCNPSETEASLLVSLSELPLSNQGKKYSSVVPVEVQTISTRLKSDKIGPQRQELLVKSLEVPIDDYHSSPENLIDGVKRVRTSLTVNKQDSKSRNHFSVDSTDVRDTEMQEKNTESFIVGLKISPVGEFQVKKNQEKGLLSLGIETCGSQGNTERSVSVTEMQDWTSGGSGSKNFNTDNSATGKKSQVESPCVNLFTPRELTYSKSLSISQSGNQSLGSMAITFFQQEKAGVPDVKTLMESKGQASLERCLHSAQHHTSKSSFVKNVSATDRKTLQLPRSVGLEWFPELYPSYLGLGVLPGEPHYWKAMVQKPQRGCPQARSLTQGWIRCSATMKRSRVGGITMLFTGYFLLCCSWSFRQLSKPYHMLSLNYTPMPLPEPSRDSPTCFP</sequence>
<dbReference type="eggNOG" id="KOG4092">
    <property type="taxonomic scope" value="Eukaryota"/>
</dbReference>
<dbReference type="FunCoup" id="L9L4M4">
    <property type="interactions" value="582"/>
</dbReference>
<reference evidence="4" key="1">
    <citation type="submission" date="2012-07" db="EMBL/GenBank/DDBJ databases">
        <title>Genome of the Chinese tree shrew, a rising model animal genetically related to primates.</title>
        <authorList>
            <person name="Zhang G."/>
            <person name="Fan Y."/>
            <person name="Yao Y."/>
            <person name="Huang Z."/>
        </authorList>
    </citation>
    <scope>NUCLEOTIDE SEQUENCE [LARGE SCALE GENOMIC DNA]</scope>
</reference>
<evidence type="ECO:0000313" key="4">
    <source>
        <dbReference type="Proteomes" id="UP000011518"/>
    </source>
</evidence>
<keyword evidence="2" id="KW-0812">Transmembrane</keyword>
<keyword evidence="2" id="KW-0472">Membrane</keyword>
<dbReference type="Proteomes" id="UP000011518">
    <property type="component" value="Unassembled WGS sequence"/>
</dbReference>
<gene>
    <name evidence="3" type="ORF">TREES_T100007276</name>
</gene>
<evidence type="ECO:0000313" key="3">
    <source>
        <dbReference type="EMBL" id="ELW68362.1"/>
    </source>
</evidence>
<dbReference type="PANTHER" id="PTHR16270:SF5">
    <property type="entry name" value="HYPOTHETICAL LOC287798"/>
    <property type="match status" value="1"/>
</dbReference>
<dbReference type="InParanoid" id="L9L4M4"/>
<protein>
    <recommendedName>
        <fullName evidence="5">ATP synthase membrane subunit f</fullName>
    </recommendedName>
</protein>
<dbReference type="STRING" id="246437.L9L4M4"/>
<dbReference type="AlphaFoldDB" id="L9L4M4"/>
<dbReference type="PANTHER" id="PTHR16270">
    <property type="entry name" value="HYPOTHETICAL LOC287798"/>
    <property type="match status" value="1"/>
</dbReference>
<organism evidence="3 4">
    <name type="scientific">Tupaia chinensis</name>
    <name type="common">Chinese tree shrew</name>
    <name type="synonym">Tupaia belangeri chinensis</name>
    <dbReference type="NCBI Taxonomy" id="246437"/>
    <lineage>
        <taxon>Eukaryota</taxon>
        <taxon>Metazoa</taxon>
        <taxon>Chordata</taxon>
        <taxon>Craniata</taxon>
        <taxon>Vertebrata</taxon>
        <taxon>Euteleostomi</taxon>
        <taxon>Mammalia</taxon>
        <taxon>Eutheria</taxon>
        <taxon>Euarchontoglires</taxon>
        <taxon>Scandentia</taxon>
        <taxon>Tupaiidae</taxon>
        <taxon>Tupaia</taxon>
    </lineage>
</organism>
<dbReference type="InterPro" id="IPR037694">
    <property type="entry name" value="MTNAP1"/>
</dbReference>
<keyword evidence="4" id="KW-1185">Reference proteome</keyword>
<evidence type="ECO:0000256" key="2">
    <source>
        <dbReference type="SAM" id="Phobius"/>
    </source>
</evidence>
<proteinExistence type="predicted"/>
<dbReference type="EMBL" id="KB320577">
    <property type="protein sequence ID" value="ELW68362.1"/>
    <property type="molecule type" value="Genomic_DNA"/>
</dbReference>
<keyword evidence="2" id="KW-1133">Transmembrane helix</keyword>
<accession>L9L4M4</accession>
<reference evidence="4" key="2">
    <citation type="journal article" date="2013" name="Nat. Commun.">
        <title>Genome of the Chinese tree shrew.</title>
        <authorList>
            <person name="Fan Y."/>
            <person name="Huang Z.Y."/>
            <person name="Cao C.C."/>
            <person name="Chen C.S."/>
            <person name="Chen Y.X."/>
            <person name="Fan D.D."/>
            <person name="He J."/>
            <person name="Hou H.L."/>
            <person name="Hu L."/>
            <person name="Hu X.T."/>
            <person name="Jiang X.T."/>
            <person name="Lai R."/>
            <person name="Lang Y.S."/>
            <person name="Liang B."/>
            <person name="Liao S.G."/>
            <person name="Mu D."/>
            <person name="Ma Y.Y."/>
            <person name="Niu Y.Y."/>
            <person name="Sun X.Q."/>
            <person name="Xia J.Q."/>
            <person name="Xiao J."/>
            <person name="Xiong Z.Q."/>
            <person name="Xu L."/>
            <person name="Yang L."/>
            <person name="Zhang Y."/>
            <person name="Zhao W."/>
            <person name="Zhao X.D."/>
            <person name="Zheng Y.T."/>
            <person name="Zhou J.M."/>
            <person name="Zhu Y.B."/>
            <person name="Zhang G.J."/>
            <person name="Wang J."/>
            <person name="Yao Y.G."/>
        </authorList>
    </citation>
    <scope>NUCLEOTIDE SEQUENCE [LARGE SCALE GENOMIC DNA]</scope>
</reference>
<evidence type="ECO:0008006" key="5">
    <source>
        <dbReference type="Google" id="ProtNLM"/>
    </source>
</evidence>
<name>L9L4M4_TUPCH</name>
<evidence type="ECO:0000256" key="1">
    <source>
        <dbReference type="SAM" id="MobiDB-lite"/>
    </source>
</evidence>
<feature type="transmembrane region" description="Helical" evidence="2">
    <location>
        <begin position="491"/>
        <end position="510"/>
    </location>
</feature>
<feature type="region of interest" description="Disordered" evidence="1">
    <location>
        <begin position="315"/>
        <end position="338"/>
    </location>
</feature>